<organism evidence="2 3">
    <name type="scientific">Cirrhinus molitorella</name>
    <name type="common">mud carp</name>
    <dbReference type="NCBI Taxonomy" id="172907"/>
    <lineage>
        <taxon>Eukaryota</taxon>
        <taxon>Metazoa</taxon>
        <taxon>Chordata</taxon>
        <taxon>Craniata</taxon>
        <taxon>Vertebrata</taxon>
        <taxon>Euteleostomi</taxon>
        <taxon>Actinopterygii</taxon>
        <taxon>Neopterygii</taxon>
        <taxon>Teleostei</taxon>
        <taxon>Ostariophysi</taxon>
        <taxon>Cypriniformes</taxon>
        <taxon>Cyprinidae</taxon>
        <taxon>Labeoninae</taxon>
        <taxon>Labeonini</taxon>
        <taxon>Cirrhinus</taxon>
    </lineage>
</organism>
<accession>A0ABR3M099</accession>
<feature type="region of interest" description="Disordered" evidence="1">
    <location>
        <begin position="36"/>
        <end position="79"/>
    </location>
</feature>
<gene>
    <name evidence="2" type="ORF">QQF64_012852</name>
</gene>
<feature type="compositionally biased region" description="Basic and acidic residues" evidence="1">
    <location>
        <begin position="247"/>
        <end position="262"/>
    </location>
</feature>
<dbReference type="Proteomes" id="UP001558613">
    <property type="component" value="Unassembled WGS sequence"/>
</dbReference>
<name>A0ABR3M099_9TELE</name>
<sequence length="327" mass="36212">MSVCWNWALGSGMRPSYPSNSLPLTLGDLSLSLSHTHTHTHTHSHTPPPQGGGPVPSQLAGRGHDTRLSQRFDQKESQRLEAPNAVRRDSLPLLSLSSSLSNALNQCSPAQDTLKHWILDEIKALFVRGKFYEVTHGKPSVVQRDPEDAYQINMQKLAGLQCCCLEYFKNTESSEEQLLPHSGSKNTAFERAGGHGSHEKSSYSNPTPMPLSERCYVRWLWRSCLTSDLSLLCAHRGAGTSPRRSKDRCVQKPSEGKRDNAKSDPNPNPNPNPGICRTANGLINTRNRVRTLERINKVQQISVPVCSARVCARTSHRQSAIDQSSPH</sequence>
<evidence type="ECO:0000313" key="2">
    <source>
        <dbReference type="EMBL" id="KAL1257307.1"/>
    </source>
</evidence>
<protein>
    <submittedName>
        <fullName evidence="2">Uncharacterized protein</fullName>
    </submittedName>
</protein>
<feature type="compositionally biased region" description="Basic and acidic residues" evidence="1">
    <location>
        <begin position="62"/>
        <end position="79"/>
    </location>
</feature>
<evidence type="ECO:0000256" key="1">
    <source>
        <dbReference type="SAM" id="MobiDB-lite"/>
    </source>
</evidence>
<comment type="caution">
    <text evidence="2">The sequence shown here is derived from an EMBL/GenBank/DDBJ whole genome shotgun (WGS) entry which is preliminary data.</text>
</comment>
<evidence type="ECO:0000313" key="3">
    <source>
        <dbReference type="Proteomes" id="UP001558613"/>
    </source>
</evidence>
<feature type="region of interest" description="Disordered" evidence="1">
    <location>
        <begin position="176"/>
        <end position="208"/>
    </location>
</feature>
<reference evidence="2 3" key="1">
    <citation type="submission" date="2023-09" db="EMBL/GenBank/DDBJ databases">
        <authorList>
            <person name="Wang M."/>
        </authorList>
    </citation>
    <scope>NUCLEOTIDE SEQUENCE [LARGE SCALE GENOMIC DNA]</scope>
    <source>
        <strain evidence="2">GT-2023</strain>
        <tissue evidence="2">Liver</tissue>
    </source>
</reference>
<dbReference type="EMBL" id="JAYMGO010000018">
    <property type="protein sequence ID" value="KAL1257307.1"/>
    <property type="molecule type" value="Genomic_DNA"/>
</dbReference>
<keyword evidence="3" id="KW-1185">Reference proteome</keyword>
<feature type="compositionally biased region" description="Basic and acidic residues" evidence="1">
    <location>
        <begin position="192"/>
        <end position="201"/>
    </location>
</feature>
<proteinExistence type="predicted"/>
<feature type="region of interest" description="Disordered" evidence="1">
    <location>
        <begin position="236"/>
        <end position="279"/>
    </location>
</feature>